<dbReference type="Gene3D" id="2.60.120.260">
    <property type="entry name" value="Galactose-binding domain-like"/>
    <property type="match status" value="1"/>
</dbReference>
<evidence type="ECO:0000313" key="2">
    <source>
        <dbReference type="Proteomes" id="UP000588112"/>
    </source>
</evidence>
<name>A0A7W9DNN3_9ACTN</name>
<dbReference type="AlphaFoldDB" id="A0A7W9DNN3"/>
<dbReference type="Proteomes" id="UP000588112">
    <property type="component" value="Unassembled WGS sequence"/>
</dbReference>
<sequence length="84" mass="9312">MEPGKVEEYVLRLYPFAATLLPGHRLLAELSNNEPLSDAHNSLLPPDAFHLPVGRPVTHKIHRDAAHPSRLVLPFTKGTTTANR</sequence>
<evidence type="ECO:0000313" key="1">
    <source>
        <dbReference type="EMBL" id="MBB5625164.1"/>
    </source>
</evidence>
<dbReference type="InterPro" id="IPR008979">
    <property type="entry name" value="Galactose-bd-like_sf"/>
</dbReference>
<accession>A0A7W9DNN3</accession>
<dbReference type="SUPFAM" id="SSF49785">
    <property type="entry name" value="Galactose-binding domain-like"/>
    <property type="match status" value="1"/>
</dbReference>
<organism evidence="1 2">
    <name type="scientific">Sphaerisporangium krabiense</name>
    <dbReference type="NCBI Taxonomy" id="763782"/>
    <lineage>
        <taxon>Bacteria</taxon>
        <taxon>Bacillati</taxon>
        <taxon>Actinomycetota</taxon>
        <taxon>Actinomycetes</taxon>
        <taxon>Streptosporangiales</taxon>
        <taxon>Streptosporangiaceae</taxon>
        <taxon>Sphaerisporangium</taxon>
    </lineage>
</organism>
<keyword evidence="2" id="KW-1185">Reference proteome</keyword>
<proteinExistence type="predicted"/>
<comment type="caution">
    <text evidence="1">The sequence shown here is derived from an EMBL/GenBank/DDBJ whole genome shotgun (WGS) entry which is preliminary data.</text>
</comment>
<reference evidence="1 2" key="1">
    <citation type="submission" date="2020-08" db="EMBL/GenBank/DDBJ databases">
        <title>Sequencing the genomes of 1000 actinobacteria strains.</title>
        <authorList>
            <person name="Klenk H.-P."/>
        </authorList>
    </citation>
    <scope>NUCLEOTIDE SEQUENCE [LARGE SCALE GENOMIC DNA]</scope>
    <source>
        <strain evidence="1 2">DSM 45790</strain>
    </source>
</reference>
<gene>
    <name evidence="1" type="ORF">BJ981_000863</name>
</gene>
<dbReference type="EMBL" id="JACHBR010000001">
    <property type="protein sequence ID" value="MBB5625164.1"/>
    <property type="molecule type" value="Genomic_DNA"/>
</dbReference>
<protein>
    <submittedName>
        <fullName evidence="1">Putative acyl esterase</fullName>
    </submittedName>
</protein>